<dbReference type="Proteomes" id="UP000054937">
    <property type="component" value="Unassembled WGS sequence"/>
</dbReference>
<name>A0A0V0RA01_PSEPJ</name>
<keyword evidence="5" id="KW-1185">Reference proteome</keyword>
<accession>A0A0V0RA01</accession>
<dbReference type="Gene3D" id="1.10.238.10">
    <property type="entry name" value="EF-hand"/>
    <property type="match status" value="1"/>
</dbReference>
<organism evidence="4 5">
    <name type="scientific">Pseudocohnilembus persalinus</name>
    <name type="common">Ciliate</name>
    <dbReference type="NCBI Taxonomy" id="266149"/>
    <lineage>
        <taxon>Eukaryota</taxon>
        <taxon>Sar</taxon>
        <taxon>Alveolata</taxon>
        <taxon>Ciliophora</taxon>
        <taxon>Intramacronucleata</taxon>
        <taxon>Oligohymenophorea</taxon>
        <taxon>Scuticociliatia</taxon>
        <taxon>Philasterida</taxon>
        <taxon>Pseudocohnilembidae</taxon>
        <taxon>Pseudocohnilembus</taxon>
    </lineage>
</organism>
<evidence type="ECO:0000256" key="2">
    <source>
        <dbReference type="ARBA" id="ARBA00022737"/>
    </source>
</evidence>
<dbReference type="SMART" id="SM00320">
    <property type="entry name" value="WD40"/>
    <property type="match status" value="4"/>
</dbReference>
<dbReference type="InterPro" id="IPR001680">
    <property type="entry name" value="WD40_rpt"/>
</dbReference>
<dbReference type="InParanoid" id="A0A0V0RA01"/>
<protein>
    <submittedName>
        <fullName evidence="4">WD40-repeat-containing domain</fullName>
    </submittedName>
</protein>
<keyword evidence="1" id="KW-0853">WD repeat</keyword>
<gene>
    <name evidence="4" type="ORF">PPERSA_05218</name>
</gene>
<dbReference type="Pfam" id="PF00400">
    <property type="entry name" value="WD40"/>
    <property type="match status" value="1"/>
</dbReference>
<reference evidence="4 5" key="1">
    <citation type="journal article" date="2015" name="Sci. Rep.">
        <title>Genome of the facultative scuticociliatosis pathogen Pseudocohnilembus persalinus provides insight into its virulence through horizontal gene transfer.</title>
        <authorList>
            <person name="Xiong J."/>
            <person name="Wang G."/>
            <person name="Cheng J."/>
            <person name="Tian M."/>
            <person name="Pan X."/>
            <person name="Warren A."/>
            <person name="Jiang C."/>
            <person name="Yuan D."/>
            <person name="Miao W."/>
        </authorList>
    </citation>
    <scope>NUCLEOTIDE SEQUENCE [LARGE SCALE GENOMIC DNA]</scope>
    <source>
        <strain evidence="4">36N120E</strain>
    </source>
</reference>
<keyword evidence="2" id="KW-0677">Repeat</keyword>
<evidence type="ECO:0000313" key="4">
    <source>
        <dbReference type="EMBL" id="KRX11109.1"/>
    </source>
</evidence>
<dbReference type="AlphaFoldDB" id="A0A0V0RA01"/>
<comment type="caution">
    <text evidence="4">The sequence shown here is derived from an EMBL/GenBank/DDBJ whole genome shotgun (WGS) entry which is preliminary data.</text>
</comment>
<evidence type="ECO:0000313" key="5">
    <source>
        <dbReference type="Proteomes" id="UP000054937"/>
    </source>
</evidence>
<dbReference type="InterPro" id="IPR018247">
    <property type="entry name" value="EF_Hand_1_Ca_BS"/>
</dbReference>
<dbReference type="OMA" id="AMCIMER"/>
<keyword evidence="3" id="KW-0106">Calcium</keyword>
<dbReference type="InterPro" id="IPR050630">
    <property type="entry name" value="WD_repeat_EMAP"/>
</dbReference>
<dbReference type="OrthoDB" id="308856at2759"/>
<dbReference type="SUPFAM" id="SSF47473">
    <property type="entry name" value="EF-hand"/>
    <property type="match status" value="1"/>
</dbReference>
<dbReference type="PANTHER" id="PTHR13720">
    <property type="entry name" value="WD-40 REPEAT PROTEIN"/>
    <property type="match status" value="1"/>
</dbReference>
<dbReference type="InterPro" id="IPR036322">
    <property type="entry name" value="WD40_repeat_dom_sf"/>
</dbReference>
<dbReference type="Gene3D" id="2.130.10.10">
    <property type="entry name" value="YVTN repeat-like/Quinoprotein amine dehydrogenase"/>
    <property type="match status" value="3"/>
</dbReference>
<dbReference type="GO" id="GO:0008017">
    <property type="term" value="F:microtubule binding"/>
    <property type="evidence" value="ECO:0007669"/>
    <property type="project" value="TreeGrafter"/>
</dbReference>
<dbReference type="InterPro" id="IPR011992">
    <property type="entry name" value="EF-hand-dom_pair"/>
</dbReference>
<dbReference type="PANTHER" id="PTHR13720:SF33">
    <property type="entry name" value="HELP DOMAIN-CONTAINING PROTEIN"/>
    <property type="match status" value="1"/>
</dbReference>
<evidence type="ECO:0000256" key="1">
    <source>
        <dbReference type="ARBA" id="ARBA00022574"/>
    </source>
</evidence>
<evidence type="ECO:0000256" key="3">
    <source>
        <dbReference type="ARBA" id="ARBA00022837"/>
    </source>
</evidence>
<dbReference type="EMBL" id="LDAU01000007">
    <property type="protein sequence ID" value="KRX11109.1"/>
    <property type="molecule type" value="Genomic_DNA"/>
</dbReference>
<proteinExistence type="predicted"/>
<dbReference type="PROSITE" id="PS00018">
    <property type="entry name" value="EF_HAND_1"/>
    <property type="match status" value="1"/>
</dbReference>
<sequence length="976" mass="112760">MGNFITILKQNSKQLPSKQTQNKKGYSLNKLREYHGTFKSICDTFAIDTKDFENIFGSNETNSEILKFDLWDTDKNKLIDALELFAGLIMFSNDNFSEKVRFLFDIFDFNELNSLSIIDIEFMLISCCNATFKIYSMQSDINEENISEFLRQDFKEDERINISQMIQWCAQKQEIIEFCQLIHAKPPEQSQKQIGQQQQFNYNKPVNQVKNLPQIINGKKYQQKLDWLSALSKKLKFLNQSHFSTASKDVSIKPKWVYGFRSQGVKKPLAHIKQGQTNKLIYFTANIVVIYYPNLNKQEHYLEHQREVISLGVAKKSGLVASGELGSRPAIHIWNNESLLNLGVIQGIHQIGINFINFFNNDEFIVTAGMRYNSPILIYNIKDLSLVLSTHINDFSLSVLTVQNYIGSFAQSMYSSNSTRDTRIQKQNAKQMNKSLNSSVISYIGTQTQQIDSDDLFENYENAFFIFTQSEIILFIYIDNHFKQETVKIHQMNSDEDVKDEIQVQGNLTCALVLRANSVNPYLKAYTEEGDGAVQIVFGTDKGYLYYFNWGEFEKKKEFSYQQHYQSSIVNLCSYKYGVIVGVGDSTIHLWDFNFQHNIKNLDLTAFSFKLFSYDIIDILEMNSQLLISTTNGDIIEIDMNQKQEWTQNKFIQKLNANRVNYITKFGGELNAMCIMERAENDDKILFAAGSAAVIYGFSLETHEIVDVWSIGGDQPITCMDCVNFEDGGTVFVFGTAGTPAKLIMRIDWEEQPRTLEIAQTVHDVKFSSDTYYLIACCNDYCIYLYQHNQNHYFNVLPKKIQLDNEIPISIDFVDDNKSFLVGTSVRNQYKIELPELKNKQILHENEKINCTMWTLRYPLHTKNFQQNMLPIIIGGDLKVFLCAGESGYLYFWRDHEQLETNCGGFLKGHASQISRIKMSQSQDVFFTLGQKDQTIIEWQVDFINDFNDFSKPFPSSQNMMLAQQSLEKQVIIKQE</sequence>
<dbReference type="SUPFAM" id="SSF50978">
    <property type="entry name" value="WD40 repeat-like"/>
    <property type="match status" value="2"/>
</dbReference>
<dbReference type="InterPro" id="IPR015943">
    <property type="entry name" value="WD40/YVTN_repeat-like_dom_sf"/>
</dbReference>